<protein>
    <recommendedName>
        <fullName evidence="3">Ig-like domain-containing protein</fullName>
    </recommendedName>
</protein>
<dbReference type="OrthoDB" id="10427132at2759"/>
<organism evidence="1 2">
    <name type="scientific">Opisthorchis viverrini</name>
    <name type="common">Southeast Asian liver fluke</name>
    <dbReference type="NCBI Taxonomy" id="6198"/>
    <lineage>
        <taxon>Eukaryota</taxon>
        <taxon>Metazoa</taxon>
        <taxon>Spiralia</taxon>
        <taxon>Lophotrochozoa</taxon>
        <taxon>Platyhelminthes</taxon>
        <taxon>Trematoda</taxon>
        <taxon>Digenea</taxon>
        <taxon>Opisthorchiida</taxon>
        <taxon>Opisthorchiata</taxon>
        <taxon>Opisthorchiidae</taxon>
        <taxon>Opisthorchis</taxon>
    </lineage>
</organism>
<dbReference type="Proteomes" id="UP000054324">
    <property type="component" value="Unassembled WGS sequence"/>
</dbReference>
<gene>
    <name evidence="1" type="ORF">T265_16118</name>
</gene>
<dbReference type="KEGG" id="ovi:T265_16118"/>
<proteinExistence type="predicted"/>
<name>A0A074YYT0_OPIVI</name>
<evidence type="ECO:0000313" key="2">
    <source>
        <dbReference type="Proteomes" id="UP000054324"/>
    </source>
</evidence>
<dbReference type="GeneID" id="20330283"/>
<evidence type="ECO:0008006" key="3">
    <source>
        <dbReference type="Google" id="ProtNLM"/>
    </source>
</evidence>
<dbReference type="CTD" id="20330283"/>
<feature type="non-terminal residue" evidence="1">
    <location>
        <position position="109"/>
    </location>
</feature>
<reference evidence="1 2" key="1">
    <citation type="submission" date="2013-11" db="EMBL/GenBank/DDBJ databases">
        <title>Opisthorchis viverrini - life in the bile duct.</title>
        <authorList>
            <person name="Young N.D."/>
            <person name="Nagarajan N."/>
            <person name="Lin S.J."/>
            <person name="Korhonen P.K."/>
            <person name="Jex A.R."/>
            <person name="Hall R.S."/>
            <person name="Safavi-Hemami H."/>
            <person name="Kaewkong W."/>
            <person name="Bertrand D."/>
            <person name="Gao S."/>
            <person name="Seet Q."/>
            <person name="Wongkham S."/>
            <person name="Teh B.T."/>
            <person name="Wongkham C."/>
            <person name="Intapan P.M."/>
            <person name="Maleewong W."/>
            <person name="Yang X."/>
            <person name="Hu M."/>
            <person name="Wang Z."/>
            <person name="Hofmann A."/>
            <person name="Sternberg P.W."/>
            <person name="Tan P."/>
            <person name="Wang J."/>
            <person name="Gasser R.B."/>
        </authorList>
    </citation>
    <scope>NUCLEOTIDE SEQUENCE [LARGE SCALE GENOMIC DNA]</scope>
</reference>
<dbReference type="EMBL" id="KL602584">
    <property type="protein sequence ID" value="KER18352.1"/>
    <property type="molecule type" value="Genomic_DNA"/>
</dbReference>
<keyword evidence="2" id="KW-1185">Reference proteome</keyword>
<evidence type="ECO:0000313" key="1">
    <source>
        <dbReference type="EMBL" id="KER18352.1"/>
    </source>
</evidence>
<sequence length="109" mass="11569">MIRQANVYYSISGPKTATVSFVPPEGILYVGTKDVITCVVADNSDAPGALTLEATPNDEKLFLLDKAKAQIKPPSGSETYHIAGNSTVKCTWTGTSEVPVVKSLDVQVL</sequence>
<dbReference type="RefSeq" id="XP_009177901.1">
    <property type="nucleotide sequence ID" value="XM_009179637.1"/>
</dbReference>
<accession>A0A074YYT0</accession>
<dbReference type="AlphaFoldDB" id="A0A074YYT0"/>